<dbReference type="EMBL" id="BMED01000007">
    <property type="protein sequence ID" value="GGC97875.1"/>
    <property type="molecule type" value="Genomic_DNA"/>
</dbReference>
<evidence type="ECO:0000256" key="5">
    <source>
        <dbReference type="ARBA" id="ARBA00022857"/>
    </source>
</evidence>
<organism evidence="13 14">
    <name type="scientific">Undibacterium terreum</name>
    <dbReference type="NCBI Taxonomy" id="1224302"/>
    <lineage>
        <taxon>Bacteria</taxon>
        <taxon>Pseudomonadati</taxon>
        <taxon>Pseudomonadota</taxon>
        <taxon>Betaproteobacteria</taxon>
        <taxon>Burkholderiales</taxon>
        <taxon>Oxalobacteraceae</taxon>
        <taxon>Undibacterium</taxon>
    </lineage>
</organism>
<dbReference type="CDD" id="cd10549">
    <property type="entry name" value="MtMvhB_like"/>
    <property type="match status" value="1"/>
</dbReference>
<keyword evidence="7" id="KW-0408">Iron</keyword>
<dbReference type="InterPro" id="IPR001433">
    <property type="entry name" value="OxRdtase_FAD/NAD-bd"/>
</dbReference>
<feature type="binding site" evidence="10">
    <location>
        <begin position="369"/>
        <end position="370"/>
    </location>
    <ligand>
        <name>NADP(+)</name>
        <dbReference type="ChEBI" id="CHEBI:58349"/>
    </ligand>
</feature>
<feature type="binding site" evidence="10">
    <location>
        <position position="219"/>
    </location>
    <ligand>
        <name>NADP(+)</name>
        <dbReference type="ChEBI" id="CHEBI:58349"/>
    </ligand>
</feature>
<feature type="binding site" evidence="10">
    <location>
        <position position="274"/>
    </location>
    <ligand>
        <name>NADP(+)</name>
        <dbReference type="ChEBI" id="CHEBI:58349"/>
    </ligand>
</feature>
<dbReference type="PIRSF" id="PIRSF000361">
    <property type="entry name" value="Frd-NADP+_RD"/>
    <property type="match status" value="1"/>
</dbReference>
<dbReference type="PANTHER" id="PTHR43314">
    <property type="match status" value="1"/>
</dbReference>
<dbReference type="GO" id="GO:0046872">
    <property type="term" value="F:metal ion binding"/>
    <property type="evidence" value="ECO:0007669"/>
    <property type="project" value="UniProtKB-KW"/>
</dbReference>
<keyword evidence="14" id="KW-1185">Reference proteome</keyword>
<dbReference type="Gene3D" id="3.30.70.20">
    <property type="match status" value="1"/>
</dbReference>
<evidence type="ECO:0000256" key="7">
    <source>
        <dbReference type="ARBA" id="ARBA00023004"/>
    </source>
</evidence>
<gene>
    <name evidence="13" type="ORF">GCM10011396_51750</name>
</gene>
<feature type="domain" description="4Fe-4S ferredoxin-type" evidence="11">
    <location>
        <begin position="11"/>
        <end position="40"/>
    </location>
</feature>
<feature type="binding site" evidence="10">
    <location>
        <begin position="334"/>
        <end position="335"/>
    </location>
    <ligand>
        <name>NADP(+)</name>
        <dbReference type="ChEBI" id="CHEBI:58349"/>
    </ligand>
</feature>
<evidence type="ECO:0000256" key="3">
    <source>
        <dbReference type="ARBA" id="ARBA00022723"/>
    </source>
</evidence>
<dbReference type="GO" id="GO:0051536">
    <property type="term" value="F:iron-sulfur cluster binding"/>
    <property type="evidence" value="ECO:0007669"/>
    <property type="project" value="UniProtKB-KW"/>
</dbReference>
<dbReference type="PROSITE" id="PS00198">
    <property type="entry name" value="4FE4S_FER_1"/>
    <property type="match status" value="2"/>
</dbReference>
<dbReference type="Gene3D" id="2.40.30.10">
    <property type="entry name" value="Translation factors"/>
    <property type="match status" value="1"/>
</dbReference>
<accession>A0A916V098</accession>
<dbReference type="InterPro" id="IPR015701">
    <property type="entry name" value="FNR"/>
</dbReference>
<dbReference type="AlphaFoldDB" id="A0A916V098"/>
<dbReference type="InterPro" id="IPR017900">
    <property type="entry name" value="4Fe4S_Fe_S_CS"/>
</dbReference>
<evidence type="ECO:0000256" key="6">
    <source>
        <dbReference type="ARBA" id="ARBA00023002"/>
    </source>
</evidence>
<proteinExistence type="predicted"/>
<dbReference type="EC" id="1.14.13.208" evidence="9"/>
<dbReference type="InterPro" id="IPR039261">
    <property type="entry name" value="FNR_nucleotide-bd"/>
</dbReference>
<dbReference type="InterPro" id="IPR001709">
    <property type="entry name" value="Flavoprot_Pyr_Nucl_cyt_Rdtase"/>
</dbReference>
<dbReference type="Gene3D" id="3.40.50.80">
    <property type="entry name" value="Nucleotide-binding domain of ferredoxin-NADP reductase (FNR) module"/>
    <property type="match status" value="1"/>
</dbReference>
<feature type="domain" description="4Fe-4S ferredoxin-type" evidence="11">
    <location>
        <begin position="42"/>
        <end position="69"/>
    </location>
</feature>
<feature type="binding site" evidence="10">
    <location>
        <position position="199"/>
    </location>
    <ligand>
        <name>NADP(+)</name>
        <dbReference type="ChEBI" id="CHEBI:58349"/>
    </ligand>
</feature>
<feature type="binding site" evidence="10">
    <location>
        <position position="408"/>
    </location>
    <ligand>
        <name>NADP(+)</name>
        <dbReference type="ChEBI" id="CHEBI:58349"/>
    </ligand>
</feature>
<comment type="subunit">
    <text evidence="9">Homodimer.</text>
</comment>
<dbReference type="SUPFAM" id="SSF54862">
    <property type="entry name" value="4Fe-4S ferredoxins"/>
    <property type="match status" value="1"/>
</dbReference>
<dbReference type="CDD" id="cd06208">
    <property type="entry name" value="CYPOR_like_FNR"/>
    <property type="match status" value="1"/>
</dbReference>
<protein>
    <recommendedName>
        <fullName evidence="9">Benzoyl-CoA oxygenase component A</fullName>
        <ecNumber evidence="9">1.14.13.208</ecNumber>
    </recommendedName>
</protein>
<evidence type="ECO:0000256" key="9">
    <source>
        <dbReference type="PIRNR" id="PIRNR000361"/>
    </source>
</evidence>
<evidence type="ECO:0000259" key="12">
    <source>
        <dbReference type="PROSITE" id="PS51384"/>
    </source>
</evidence>
<keyword evidence="4 9" id="KW-0274">FAD</keyword>
<dbReference type="SUPFAM" id="SSF63380">
    <property type="entry name" value="Riboflavin synthase domain-like"/>
    <property type="match status" value="1"/>
</dbReference>
<keyword evidence="2 9" id="KW-0285">Flavoprotein</keyword>
<evidence type="ECO:0000256" key="1">
    <source>
        <dbReference type="ARBA" id="ARBA00001974"/>
    </source>
</evidence>
<name>A0A916V098_9BURK</name>
<dbReference type="InterPro" id="IPR017634">
    <property type="entry name" value="Benzoyl_CoA_Oase_BoxA"/>
</dbReference>
<dbReference type="InterPro" id="IPR017938">
    <property type="entry name" value="Riboflavin_synthase-like_b-brl"/>
</dbReference>
<keyword evidence="6 9" id="KW-0560">Oxidoreductase</keyword>
<dbReference type="NCBIfam" id="TIGR03224">
    <property type="entry name" value="benzo_boxA"/>
    <property type="match status" value="1"/>
</dbReference>
<comment type="cofactor">
    <cofactor evidence="1">
        <name>FAD</name>
        <dbReference type="ChEBI" id="CHEBI:57692"/>
    </cofactor>
</comment>
<dbReference type="InterPro" id="IPR017927">
    <property type="entry name" value="FAD-bd_FR_type"/>
</dbReference>
<evidence type="ECO:0000256" key="10">
    <source>
        <dbReference type="PIRSR" id="PIRSR000361-1"/>
    </source>
</evidence>
<evidence type="ECO:0000256" key="8">
    <source>
        <dbReference type="ARBA" id="ARBA00023014"/>
    </source>
</evidence>
<evidence type="ECO:0000256" key="4">
    <source>
        <dbReference type="ARBA" id="ARBA00022827"/>
    </source>
</evidence>
<evidence type="ECO:0000259" key="11">
    <source>
        <dbReference type="PROSITE" id="PS51379"/>
    </source>
</evidence>
<sequence>MNAPEAVILIRQHLIDPEVCIRCNTCEETCPVDAITHDSRNYVVDADKCNSCGACISPCPTGSIDHWRTMPKAGAYTLQEQLSWDELPVQQEIAADASPAPESLAFDAVQVNAAVSPSSTTAPWSAAHPYTNLYTLKTPITATVAGNFRLTADDADSDIRHIVLDFGNQFFPILEGQSIGVIPPGTDASGKPHYMRMYSVASPRDGEREGYNNLSLTVKRVVEDYDGKPVPGVASNYLCDLQKGDTVSLAGPFGSSYLMPNHANANLLMICTGTGSAPMRAMTERRRRLLKTQAKEQNGKLLLFFGARRSEELPYFGPLRKLPAELIDMHLAFSRVPDQPRAYVQDKMLDAGKAVSELLDGDTYVYICGLKGMETGVMQALRDICKDAGKDWSALHARMVSEGRFHVETY</sequence>
<dbReference type="PROSITE" id="PS51384">
    <property type="entry name" value="FAD_FR"/>
    <property type="match status" value="1"/>
</dbReference>
<dbReference type="PIRSF" id="PIRSF501177">
    <property type="entry name" value="BoxA"/>
    <property type="match status" value="1"/>
</dbReference>
<dbReference type="Pfam" id="PF14697">
    <property type="entry name" value="Fer4_21"/>
    <property type="match status" value="1"/>
</dbReference>
<dbReference type="RefSeq" id="WP_188569042.1">
    <property type="nucleotide sequence ID" value="NZ_BMED01000007.1"/>
</dbReference>
<dbReference type="SUPFAM" id="SSF52343">
    <property type="entry name" value="Ferredoxin reductase-like, C-terminal NADP-linked domain"/>
    <property type="match status" value="1"/>
</dbReference>
<dbReference type="Proteomes" id="UP000637423">
    <property type="component" value="Unassembled WGS sequence"/>
</dbReference>
<dbReference type="PROSITE" id="PS51379">
    <property type="entry name" value="4FE4S_FER_2"/>
    <property type="match status" value="2"/>
</dbReference>
<evidence type="ECO:0000256" key="2">
    <source>
        <dbReference type="ARBA" id="ARBA00022630"/>
    </source>
</evidence>
<keyword evidence="5 9" id="KW-0521">NADP</keyword>
<dbReference type="GO" id="GO:0016491">
    <property type="term" value="F:oxidoreductase activity"/>
    <property type="evidence" value="ECO:0007669"/>
    <property type="project" value="UniProtKB-KW"/>
</dbReference>
<comment type="catalytic activity">
    <reaction evidence="9">
        <text>benzoyl-CoA + NADPH + O2 + H(+) = 2,3-epoxy-2,3-dihydrobenzoyl-CoA + NADP(+) + H2O</text>
        <dbReference type="Rhea" id="RHEA:48312"/>
        <dbReference type="ChEBI" id="CHEBI:15377"/>
        <dbReference type="ChEBI" id="CHEBI:15378"/>
        <dbReference type="ChEBI" id="CHEBI:15379"/>
        <dbReference type="ChEBI" id="CHEBI:57369"/>
        <dbReference type="ChEBI" id="CHEBI:57783"/>
        <dbReference type="ChEBI" id="CHEBI:58349"/>
        <dbReference type="ChEBI" id="CHEBI:88118"/>
        <dbReference type="EC" id="1.14.13.208"/>
    </reaction>
</comment>
<dbReference type="Pfam" id="PF00175">
    <property type="entry name" value="NAD_binding_1"/>
    <property type="match status" value="1"/>
</dbReference>
<dbReference type="PRINTS" id="PR00371">
    <property type="entry name" value="FPNCR"/>
</dbReference>
<comment type="caution">
    <text evidence="13">The sequence shown here is derived from an EMBL/GenBank/DDBJ whole genome shotgun (WGS) entry which is preliminary data.</text>
</comment>
<keyword evidence="8" id="KW-0411">Iron-sulfur</keyword>
<dbReference type="InterPro" id="IPR017896">
    <property type="entry name" value="4Fe4S_Fe-S-bd"/>
</dbReference>
<evidence type="ECO:0000313" key="14">
    <source>
        <dbReference type="Proteomes" id="UP000637423"/>
    </source>
</evidence>
<evidence type="ECO:0000313" key="13">
    <source>
        <dbReference type="EMBL" id="GGC97875.1"/>
    </source>
</evidence>
<reference evidence="13" key="2">
    <citation type="submission" date="2020-09" db="EMBL/GenBank/DDBJ databases">
        <authorList>
            <person name="Sun Q."/>
            <person name="Zhou Y."/>
        </authorList>
    </citation>
    <scope>NUCLEOTIDE SEQUENCE</scope>
    <source>
        <strain evidence="13">CGMCC 1.10998</strain>
    </source>
</reference>
<keyword evidence="3" id="KW-0479">Metal-binding</keyword>
<reference evidence="13" key="1">
    <citation type="journal article" date="2014" name="Int. J. Syst. Evol. Microbiol.">
        <title>Complete genome sequence of Corynebacterium casei LMG S-19264T (=DSM 44701T), isolated from a smear-ripened cheese.</title>
        <authorList>
            <consortium name="US DOE Joint Genome Institute (JGI-PGF)"/>
            <person name="Walter F."/>
            <person name="Albersmeier A."/>
            <person name="Kalinowski J."/>
            <person name="Ruckert C."/>
        </authorList>
    </citation>
    <scope>NUCLEOTIDE SEQUENCE</scope>
    <source>
        <strain evidence="13">CGMCC 1.10998</strain>
    </source>
</reference>
<feature type="domain" description="FAD-binding FR-type" evidence="12">
    <location>
        <begin position="137"/>
        <end position="259"/>
    </location>
</feature>